<dbReference type="OrthoDB" id="6614653at2759"/>
<dbReference type="Proteomes" id="UP000728032">
    <property type="component" value="Unassembled WGS sequence"/>
</dbReference>
<evidence type="ECO:0000313" key="1">
    <source>
        <dbReference type="EMBL" id="CAD7664831.1"/>
    </source>
</evidence>
<accession>A0A7R9MRI7</accession>
<dbReference type="AlphaFoldDB" id="A0A7R9MRI7"/>
<reference evidence="1" key="1">
    <citation type="submission" date="2020-11" db="EMBL/GenBank/DDBJ databases">
        <authorList>
            <person name="Tran Van P."/>
        </authorList>
    </citation>
    <scope>NUCLEOTIDE SEQUENCE</scope>
</reference>
<dbReference type="EMBL" id="CAJPVJ010041344">
    <property type="protein sequence ID" value="CAG2181968.1"/>
    <property type="molecule type" value="Genomic_DNA"/>
</dbReference>
<dbReference type="EMBL" id="OC956169">
    <property type="protein sequence ID" value="CAD7664831.1"/>
    <property type="molecule type" value="Genomic_DNA"/>
</dbReference>
<sequence>MTEVLKHFINDHLMQQKITVEELYIVDEIPKTISGKVNRTDLRKFVNETIVQLRNNNNNN</sequence>
<gene>
    <name evidence="1" type="ORF">ONB1V03_LOCUS21389</name>
</gene>
<feature type="non-terminal residue" evidence="1">
    <location>
        <position position="1"/>
    </location>
</feature>
<name>A0A7R9MRI7_9ACAR</name>
<dbReference type="InterPro" id="IPR045851">
    <property type="entry name" value="AMP-bd_C_sf"/>
</dbReference>
<keyword evidence="2" id="KW-1185">Reference proteome</keyword>
<protein>
    <recommendedName>
        <fullName evidence="3">AMP-binding enzyme C-terminal domain-containing protein</fullName>
    </recommendedName>
</protein>
<dbReference type="SUPFAM" id="SSF56801">
    <property type="entry name" value="Acetyl-CoA synthetase-like"/>
    <property type="match status" value="1"/>
</dbReference>
<evidence type="ECO:0008006" key="3">
    <source>
        <dbReference type="Google" id="ProtNLM"/>
    </source>
</evidence>
<dbReference type="Gene3D" id="3.30.300.30">
    <property type="match status" value="1"/>
</dbReference>
<organism evidence="1">
    <name type="scientific">Oppiella nova</name>
    <dbReference type="NCBI Taxonomy" id="334625"/>
    <lineage>
        <taxon>Eukaryota</taxon>
        <taxon>Metazoa</taxon>
        <taxon>Ecdysozoa</taxon>
        <taxon>Arthropoda</taxon>
        <taxon>Chelicerata</taxon>
        <taxon>Arachnida</taxon>
        <taxon>Acari</taxon>
        <taxon>Acariformes</taxon>
        <taxon>Sarcoptiformes</taxon>
        <taxon>Oribatida</taxon>
        <taxon>Brachypylina</taxon>
        <taxon>Oppioidea</taxon>
        <taxon>Oppiidae</taxon>
        <taxon>Oppiella</taxon>
    </lineage>
</organism>
<evidence type="ECO:0000313" key="2">
    <source>
        <dbReference type="Proteomes" id="UP000728032"/>
    </source>
</evidence>
<proteinExistence type="predicted"/>